<keyword evidence="5" id="KW-0596">Phosphopantetheine</keyword>
<dbReference type="HOGENOM" id="CLU_068979_2_0_0"/>
<comment type="pathway">
    <text evidence="1">Siderophore biosynthesis.</text>
</comment>
<dbReference type="PRINTS" id="PR01398">
    <property type="entry name" value="ISCHRISMTASE"/>
</dbReference>
<dbReference type="RefSeq" id="WP_013555352.1">
    <property type="nucleotide sequence ID" value="NC_014958.1"/>
</dbReference>
<protein>
    <recommendedName>
        <fullName evidence="2">isochorismatase</fullName>
        <ecNumber evidence="2">3.3.2.1</ecNumber>
    </recommendedName>
</protein>
<dbReference type="SUPFAM" id="SSF52499">
    <property type="entry name" value="Isochorismatase-like hydrolases"/>
    <property type="match status" value="1"/>
</dbReference>
<evidence type="ECO:0000256" key="2">
    <source>
        <dbReference type="ARBA" id="ARBA00012100"/>
    </source>
</evidence>
<feature type="domain" description="Isochorismatase-like" evidence="7">
    <location>
        <begin position="30"/>
        <end position="204"/>
    </location>
</feature>
<evidence type="ECO:0000256" key="3">
    <source>
        <dbReference type="ARBA" id="ARBA00022801"/>
    </source>
</evidence>
<proteinExistence type="predicted"/>
<evidence type="ECO:0000256" key="1">
    <source>
        <dbReference type="ARBA" id="ARBA00004924"/>
    </source>
</evidence>
<dbReference type="PANTHER" id="PTHR43540:SF3">
    <property type="entry name" value="ENTEROBACTIN SYNTHASE COMPONENT B"/>
    <property type="match status" value="1"/>
</dbReference>
<dbReference type="Pfam" id="PF00550">
    <property type="entry name" value="PP-binding"/>
    <property type="match status" value="1"/>
</dbReference>
<dbReference type="EC" id="3.3.2.1" evidence="2"/>
<dbReference type="Gene3D" id="3.40.50.850">
    <property type="entry name" value="Isochorismatase-like"/>
    <property type="match status" value="1"/>
</dbReference>
<evidence type="ECO:0000313" key="8">
    <source>
        <dbReference type="EMBL" id="ADV65847.1"/>
    </source>
</evidence>
<feature type="modified residue" description="O-(pantetheine 4'-phosphoryl)serine" evidence="5">
    <location>
        <position position="249"/>
    </location>
</feature>
<dbReference type="GO" id="GO:0008908">
    <property type="term" value="F:isochorismatase activity"/>
    <property type="evidence" value="ECO:0007669"/>
    <property type="project" value="UniProtKB-EC"/>
</dbReference>
<evidence type="ECO:0000259" key="7">
    <source>
        <dbReference type="Pfam" id="PF00857"/>
    </source>
</evidence>
<comment type="catalytic activity">
    <reaction evidence="4">
        <text>isochorismate + H2O = (2S,3S)-2,3-dihydroxy-2,3-dihydrobenzoate + pyruvate</text>
        <dbReference type="Rhea" id="RHEA:11112"/>
        <dbReference type="ChEBI" id="CHEBI:15361"/>
        <dbReference type="ChEBI" id="CHEBI:15377"/>
        <dbReference type="ChEBI" id="CHEBI:29780"/>
        <dbReference type="ChEBI" id="CHEBI:58764"/>
        <dbReference type="EC" id="3.3.2.1"/>
    </reaction>
</comment>
<dbReference type="PANTHER" id="PTHR43540">
    <property type="entry name" value="PEROXYUREIDOACRYLATE/UREIDOACRYLATE AMIDOHYDROLASE-RELATED"/>
    <property type="match status" value="1"/>
</dbReference>
<dbReference type="SUPFAM" id="SSF47336">
    <property type="entry name" value="ACP-like"/>
    <property type="match status" value="1"/>
</dbReference>
<dbReference type="Proteomes" id="UP000008635">
    <property type="component" value="Chromosome"/>
</dbReference>
<dbReference type="OrthoDB" id="257098at2"/>
<accession>E8U3H6</accession>
<dbReference type="AlphaFoldDB" id="E8U3H6"/>
<reference evidence="9" key="2">
    <citation type="submission" date="2011-01" db="EMBL/GenBank/DDBJ databases">
        <title>The complete genome of Deinococcus maricopensis DSM 21211.</title>
        <authorList>
            <consortium name="US DOE Joint Genome Institute (JGI-PGF)"/>
            <person name="Lucas S."/>
            <person name="Copeland A."/>
            <person name="Lapidus A."/>
            <person name="Goodwin L."/>
            <person name="Pitluck S."/>
            <person name="Kyrpides N."/>
            <person name="Mavromatis K."/>
            <person name="Pagani I."/>
            <person name="Ivanova N."/>
            <person name="Ovchinnikova G."/>
            <person name="Zeytun A."/>
            <person name="Detter J.C."/>
            <person name="Han C."/>
            <person name="Land M."/>
            <person name="Hauser L."/>
            <person name="Markowitz V."/>
            <person name="Cheng J.-F."/>
            <person name="Hugenholtz P."/>
            <person name="Woyke T."/>
            <person name="Wu D."/>
            <person name="Pukall R."/>
            <person name="Gehrich-Schroeter G."/>
            <person name="Brambilla E."/>
            <person name="Klenk H.-P."/>
            <person name="Eisen J.A."/>
        </authorList>
    </citation>
    <scope>NUCLEOTIDE SEQUENCE [LARGE SCALE GENOMIC DNA]</scope>
    <source>
        <strain evidence="9">DSM 21211 / LMG 22137 / NRRL B-23946 / LB-34</strain>
    </source>
</reference>
<dbReference type="Gene3D" id="1.10.1200.10">
    <property type="entry name" value="ACP-like"/>
    <property type="match status" value="1"/>
</dbReference>
<keyword evidence="9" id="KW-1185">Reference proteome</keyword>
<dbReference type="InterPro" id="IPR036380">
    <property type="entry name" value="Isochorismatase-like_sf"/>
</dbReference>
<organism evidence="8 9">
    <name type="scientific">Deinococcus maricopensis (strain DSM 21211 / LMG 22137 / NRRL B-23946 / LB-34)</name>
    <dbReference type="NCBI Taxonomy" id="709986"/>
    <lineage>
        <taxon>Bacteria</taxon>
        <taxon>Thermotogati</taxon>
        <taxon>Deinococcota</taxon>
        <taxon>Deinococci</taxon>
        <taxon>Deinococcales</taxon>
        <taxon>Deinococcaceae</taxon>
        <taxon>Deinococcus</taxon>
    </lineage>
</organism>
<dbReference type="InterPro" id="IPR050272">
    <property type="entry name" value="Isochorismatase-like_hydrls"/>
</dbReference>
<sequence precursor="true">MIPRIATYPMPTESDLPRSRVPWTPDAARTVLLVHDLQQYFLDFYDAAHAPIPELFAHVNALLERCRALGIPVVYTAQPGDQAPADRALLTDFWGPGLRDDPAQVRVHPAVAPQGGDTVLTKWRYSAFVRTPLREQLRAWGRDQLLICGVYANIGCLLTAADAFMHDTQAFLIGDAVADFTRAQHDQALTYAAGRCASVLSTRQVLDALPAPAAALSPARVRADLAAHVGLSADDLRDDDDLLLLGLDSIRLMLLVEAWTGAGATITYADVVADPTVGGVLRRLSAGVGA</sequence>
<dbReference type="KEGG" id="dmr:Deima_0183"/>
<keyword evidence="3 8" id="KW-0378">Hydrolase</keyword>
<gene>
    <name evidence="8" type="ordered locus">Deima_0183</name>
</gene>
<dbReference type="InterPro" id="IPR000868">
    <property type="entry name" value="Isochorismatase-like_dom"/>
</dbReference>
<evidence type="ECO:0000259" key="6">
    <source>
        <dbReference type="Pfam" id="PF00550"/>
    </source>
</evidence>
<dbReference type="EMBL" id="CP002454">
    <property type="protein sequence ID" value="ADV65847.1"/>
    <property type="molecule type" value="Genomic_DNA"/>
</dbReference>
<dbReference type="InterPro" id="IPR009081">
    <property type="entry name" value="PP-bd_ACP"/>
</dbReference>
<dbReference type="eggNOG" id="COG1535">
    <property type="taxonomic scope" value="Bacteria"/>
</dbReference>
<name>E8U3H6_DEIML</name>
<dbReference type="PIRSF" id="PIRSF001111">
    <property type="entry name" value="Isochorismatase"/>
    <property type="match status" value="1"/>
</dbReference>
<reference evidence="8 9" key="1">
    <citation type="journal article" date="2011" name="Stand. Genomic Sci.">
        <title>Complete genome sequence of Deinococcus maricopensis type strain (LB-34).</title>
        <authorList>
            <person name="Pukall R."/>
            <person name="Zeytun A."/>
            <person name="Lucas S."/>
            <person name="Lapidus A."/>
            <person name="Hammon N."/>
            <person name="Deshpande S."/>
            <person name="Nolan M."/>
            <person name="Cheng J.F."/>
            <person name="Pitluck S."/>
            <person name="Liolios K."/>
            <person name="Pagani I."/>
            <person name="Mikhailova N."/>
            <person name="Ivanova N."/>
            <person name="Mavromatis K."/>
            <person name="Pati A."/>
            <person name="Tapia R."/>
            <person name="Han C."/>
            <person name="Goodwin L."/>
            <person name="Chen A."/>
            <person name="Palaniappan K."/>
            <person name="Land M."/>
            <person name="Hauser L."/>
            <person name="Chang Y.J."/>
            <person name="Jeffries C.D."/>
            <person name="Brambilla E.M."/>
            <person name="Rohde M."/>
            <person name="Goker M."/>
            <person name="Detter J.C."/>
            <person name="Woyke T."/>
            <person name="Bristow J."/>
            <person name="Eisen J.A."/>
            <person name="Markowitz V."/>
            <person name="Hugenholtz P."/>
            <person name="Kyrpides N.C."/>
            <person name="Klenk H.P."/>
        </authorList>
    </citation>
    <scope>NUCLEOTIDE SEQUENCE [LARGE SCALE GENOMIC DNA]</scope>
    <source>
        <strain evidence="9">DSM 21211 / LMG 22137 / NRRL B-23946 / LB-34</strain>
    </source>
</reference>
<keyword evidence="5" id="KW-0597">Phosphoprotein</keyword>
<evidence type="ECO:0000313" key="9">
    <source>
        <dbReference type="Proteomes" id="UP000008635"/>
    </source>
</evidence>
<comment type="cofactor">
    <cofactor evidence="5">
        <name>pantetheine 4'-phosphate</name>
        <dbReference type="ChEBI" id="CHEBI:47942"/>
    </cofactor>
    <text evidence="5">Binds 1 phosphopantetheine covalently.</text>
</comment>
<dbReference type="InterPro" id="IPR016291">
    <property type="entry name" value="Isochorismatase"/>
</dbReference>
<evidence type="ECO:0000256" key="4">
    <source>
        <dbReference type="ARBA" id="ARBA00048590"/>
    </source>
</evidence>
<dbReference type="Pfam" id="PF00857">
    <property type="entry name" value="Isochorismatase"/>
    <property type="match status" value="1"/>
</dbReference>
<dbReference type="InterPro" id="IPR036736">
    <property type="entry name" value="ACP-like_sf"/>
</dbReference>
<feature type="domain" description="Carrier" evidence="6">
    <location>
        <begin position="220"/>
        <end position="283"/>
    </location>
</feature>
<dbReference type="STRING" id="709986.Deima_0183"/>
<evidence type="ECO:0000256" key="5">
    <source>
        <dbReference type="PIRSR" id="PIRSR001111-50"/>
    </source>
</evidence>